<dbReference type="InterPro" id="IPR033557">
    <property type="entry name" value="CIMAP2"/>
</dbReference>
<reference evidence="1" key="1">
    <citation type="submission" date="2024-06" db="EMBL/GenBank/DDBJ databases">
        <authorList>
            <person name="Liu X."/>
            <person name="Lenzi L."/>
            <person name="Haldenby T S."/>
            <person name="Uol C."/>
        </authorList>
    </citation>
    <scope>NUCLEOTIDE SEQUENCE</scope>
</reference>
<comment type="caution">
    <text evidence="1">The sequence shown here is derived from an EMBL/GenBank/DDBJ whole genome shotgun (WGS) entry which is preliminary data.</text>
</comment>
<dbReference type="EMBL" id="CAXLJL010000623">
    <property type="protein sequence ID" value="CAL5139640.1"/>
    <property type="molecule type" value="Genomic_DNA"/>
</dbReference>
<sequence length="341" mass="37832">MSPLVRTTQLTNSNLATVNAASVPELASSSIKSLGPGSYDISTISGNRQCFSKRGILDMRALRFQETASADVPGAGTYGDDGDPHKYKEKMELLHKSASTIGLLNNGGDGVRSLPASCCRIGPGTYTLINFMDDFVRKSTGKRGFYDINTGPRDKPTISENPDLGTYELKSFTDELNHPAKRHVGKFRRVADPFSHRRLNPLSENHNHSEESHEVGPATYNPPFIAQKSTSFNRKQVPFHSKASRYAQSLFTSTRNPVGPGRYDAERYDDSRCVWGSMSAFDSQTPARPDQNYNLRLGERLNPTNIPLRKRIIISHHSTEGNTCLKMTSLRTQERNVPLLA</sequence>
<dbReference type="PANTHER" id="PTHR34914:SF1">
    <property type="entry name" value="LYMPHOCYTE EXPANSION MOLECULE"/>
    <property type="match status" value="1"/>
</dbReference>
<organism evidence="1 2">
    <name type="scientific">Calicophoron daubneyi</name>
    <name type="common">Rumen fluke</name>
    <name type="synonym">Paramphistomum daubneyi</name>
    <dbReference type="NCBI Taxonomy" id="300641"/>
    <lineage>
        <taxon>Eukaryota</taxon>
        <taxon>Metazoa</taxon>
        <taxon>Spiralia</taxon>
        <taxon>Lophotrochozoa</taxon>
        <taxon>Platyhelminthes</taxon>
        <taxon>Trematoda</taxon>
        <taxon>Digenea</taxon>
        <taxon>Plagiorchiida</taxon>
        <taxon>Pronocephalata</taxon>
        <taxon>Paramphistomoidea</taxon>
        <taxon>Paramphistomidae</taxon>
        <taxon>Calicophoron</taxon>
    </lineage>
</organism>
<dbReference type="Proteomes" id="UP001497525">
    <property type="component" value="Unassembled WGS sequence"/>
</dbReference>
<evidence type="ECO:0000313" key="2">
    <source>
        <dbReference type="Proteomes" id="UP001497525"/>
    </source>
</evidence>
<name>A0AAV2TQH8_CALDB</name>
<proteinExistence type="predicted"/>
<evidence type="ECO:0000313" key="1">
    <source>
        <dbReference type="EMBL" id="CAL5139640.1"/>
    </source>
</evidence>
<dbReference type="AlphaFoldDB" id="A0AAV2TQH8"/>
<protein>
    <submittedName>
        <fullName evidence="1">Uncharacterized protein</fullName>
    </submittedName>
</protein>
<gene>
    <name evidence="1" type="ORF">CDAUBV1_LOCUS14756</name>
</gene>
<dbReference type="PANTHER" id="PTHR34914">
    <property type="entry name" value="LYMPHOCYTE EXPANSION MOLECULE"/>
    <property type="match status" value="1"/>
</dbReference>
<accession>A0AAV2TQH8</accession>